<dbReference type="EMBL" id="DVHU01000043">
    <property type="protein sequence ID" value="HIR92722.1"/>
    <property type="molecule type" value="Genomic_DNA"/>
</dbReference>
<dbReference type="PANTHER" id="PTHR21581:SF6">
    <property type="entry name" value="TRAFFICKING PROTEIN PARTICLE COMPLEX SUBUNIT 12"/>
    <property type="match status" value="1"/>
</dbReference>
<evidence type="ECO:0000256" key="4">
    <source>
        <dbReference type="ARBA" id="ARBA00022960"/>
    </source>
</evidence>
<feature type="region of interest" description="Disordered" evidence="10">
    <location>
        <begin position="480"/>
        <end position="501"/>
    </location>
</feature>
<evidence type="ECO:0000256" key="5">
    <source>
        <dbReference type="ARBA" id="ARBA00022984"/>
    </source>
</evidence>
<dbReference type="GO" id="GO:0071555">
    <property type="term" value="P:cell wall organization"/>
    <property type="evidence" value="ECO:0007669"/>
    <property type="project" value="UniProtKB-KW"/>
</dbReference>
<reference evidence="14" key="2">
    <citation type="journal article" date="2021" name="PeerJ">
        <title>Extensive microbial diversity within the chicken gut microbiome revealed by metagenomics and culture.</title>
        <authorList>
            <person name="Gilroy R."/>
            <person name="Ravi A."/>
            <person name="Getino M."/>
            <person name="Pursley I."/>
            <person name="Horton D.L."/>
            <person name="Alikhan N.F."/>
            <person name="Baker D."/>
            <person name="Gharbi K."/>
            <person name="Hall N."/>
            <person name="Watson M."/>
            <person name="Adriaenssens E.M."/>
            <person name="Foster-Nyarko E."/>
            <person name="Jarju S."/>
            <person name="Secka A."/>
            <person name="Antonio M."/>
            <person name="Oren A."/>
            <person name="Chaudhuri R.R."/>
            <person name="La Ragione R."/>
            <person name="Hildebrand F."/>
            <person name="Pallen M.J."/>
        </authorList>
    </citation>
    <scope>NUCLEOTIDE SEQUENCE</scope>
    <source>
        <strain evidence="14">ChiSxjej1B13-7041</strain>
    </source>
</reference>
<keyword evidence="3" id="KW-0378">Hydrolase</keyword>
<organism evidence="14 15">
    <name type="scientific">Candidatus Egerieimonas intestinavium</name>
    <dbReference type="NCBI Taxonomy" id="2840777"/>
    <lineage>
        <taxon>Bacteria</taxon>
        <taxon>Bacillati</taxon>
        <taxon>Bacillota</taxon>
        <taxon>Clostridia</taxon>
        <taxon>Lachnospirales</taxon>
        <taxon>Lachnospiraceae</taxon>
        <taxon>Lachnospiraceae incertae sedis</taxon>
        <taxon>Candidatus Egerieimonas</taxon>
    </lineage>
</organism>
<sequence length="501" mass="55982">MKKKRILPFILSALLMLGTVPAAAEEENTAAGTENQEENTDASASQGQETVPERDPNLPDSYYEPVATNSLEGWPEGPAVWADAAVVMDCDTGSILYSKNMDKQEYPASITKLMTILLAIENSDPQERVEFSEHAIWGIERDSSHIGIRIGEVLSMEDCLYGMMLESANEVCIAVAEHVAGSEEAFVQMMNDRAAQLGCTNTHFVTTNGLHDDNHYTTAHDMALIAQAVWQYDLFREVQSNLTYKIGWTNRTGEQRWLGQQHKMMLNSTQYYYPYCVGGKTGFTDQALNTLVSYAQKDGKTLICVDLRTNGWQNYYDSQSMFNYGFDQFHQVTVGAQAKAPGFSFLPDDQELGTGITVTVPNEVSADSLTLEGSLENGTLTRTVSYKGYTVGTQSLDVSENISALLESSPALMAKQPASVSRAVEAITRPAPDKTGFIDRVTEAFSSLPSWKYPLVILLAGIIIFYVIILIFHIRRKRRRRRRRRKKASSRRKQGQQRRRT</sequence>
<evidence type="ECO:0000256" key="10">
    <source>
        <dbReference type="SAM" id="MobiDB-lite"/>
    </source>
</evidence>
<dbReference type="GO" id="GO:0009252">
    <property type="term" value="P:peptidoglycan biosynthetic process"/>
    <property type="evidence" value="ECO:0007669"/>
    <property type="project" value="UniProtKB-KW"/>
</dbReference>
<evidence type="ECO:0000256" key="1">
    <source>
        <dbReference type="ARBA" id="ARBA00007164"/>
    </source>
</evidence>
<feature type="transmembrane region" description="Helical" evidence="11">
    <location>
        <begin position="453"/>
        <end position="474"/>
    </location>
</feature>
<feature type="chain" id="PRO_5038405285" evidence="12">
    <location>
        <begin position="25"/>
        <end position="501"/>
    </location>
</feature>
<dbReference type="Pfam" id="PF00768">
    <property type="entry name" value="Peptidase_S11"/>
    <property type="match status" value="1"/>
</dbReference>
<feature type="active site" evidence="7">
    <location>
        <position position="167"/>
    </location>
</feature>
<dbReference type="GO" id="GO:0009002">
    <property type="term" value="F:serine-type D-Ala-D-Ala carboxypeptidase activity"/>
    <property type="evidence" value="ECO:0007669"/>
    <property type="project" value="InterPro"/>
</dbReference>
<evidence type="ECO:0000256" key="7">
    <source>
        <dbReference type="PIRSR" id="PIRSR618044-1"/>
    </source>
</evidence>
<feature type="active site" description="Proton acceptor" evidence="7">
    <location>
        <position position="112"/>
    </location>
</feature>
<proteinExistence type="inferred from homology"/>
<feature type="active site" description="Acyl-ester intermediate" evidence="7">
    <location>
        <position position="109"/>
    </location>
</feature>
<evidence type="ECO:0000256" key="6">
    <source>
        <dbReference type="ARBA" id="ARBA00023316"/>
    </source>
</evidence>
<keyword evidence="11" id="KW-0812">Transmembrane</keyword>
<feature type="signal peptide" evidence="12">
    <location>
        <begin position="1"/>
        <end position="24"/>
    </location>
</feature>
<keyword evidence="6" id="KW-0961">Cell wall biogenesis/degradation</keyword>
<keyword evidence="14" id="KW-0645">Protease</keyword>
<dbReference type="AlphaFoldDB" id="A0A9D1EJD1"/>
<comment type="similarity">
    <text evidence="1 9">Belongs to the peptidase S11 family.</text>
</comment>
<dbReference type="Gene3D" id="3.40.710.10">
    <property type="entry name" value="DD-peptidase/beta-lactamase superfamily"/>
    <property type="match status" value="1"/>
</dbReference>
<feature type="domain" description="Peptidase S11 D-alanyl-D-alanine carboxypeptidase A N-terminal" evidence="13">
    <location>
        <begin position="77"/>
        <end position="307"/>
    </location>
</feature>
<dbReference type="GO" id="GO:0006508">
    <property type="term" value="P:proteolysis"/>
    <property type="evidence" value="ECO:0007669"/>
    <property type="project" value="InterPro"/>
</dbReference>
<reference evidence="14" key="1">
    <citation type="submission" date="2020-10" db="EMBL/GenBank/DDBJ databases">
        <authorList>
            <person name="Gilroy R."/>
        </authorList>
    </citation>
    <scope>NUCLEOTIDE SEQUENCE</scope>
    <source>
        <strain evidence="14">ChiSxjej1B13-7041</strain>
    </source>
</reference>
<evidence type="ECO:0000256" key="11">
    <source>
        <dbReference type="SAM" id="Phobius"/>
    </source>
</evidence>
<dbReference type="PANTHER" id="PTHR21581">
    <property type="entry name" value="D-ALANYL-D-ALANINE CARBOXYPEPTIDASE"/>
    <property type="match status" value="1"/>
</dbReference>
<dbReference type="InterPro" id="IPR012338">
    <property type="entry name" value="Beta-lactam/transpept-like"/>
</dbReference>
<keyword evidence="14" id="KW-0121">Carboxypeptidase</keyword>
<comment type="caution">
    <text evidence="14">The sequence shown here is derived from an EMBL/GenBank/DDBJ whole genome shotgun (WGS) entry which is preliminary data.</text>
</comment>
<evidence type="ECO:0000256" key="9">
    <source>
        <dbReference type="RuleBase" id="RU004016"/>
    </source>
</evidence>
<evidence type="ECO:0000256" key="2">
    <source>
        <dbReference type="ARBA" id="ARBA00022729"/>
    </source>
</evidence>
<evidence type="ECO:0000313" key="15">
    <source>
        <dbReference type="Proteomes" id="UP000886841"/>
    </source>
</evidence>
<evidence type="ECO:0000256" key="8">
    <source>
        <dbReference type="PIRSR" id="PIRSR618044-2"/>
    </source>
</evidence>
<gene>
    <name evidence="14" type="ORF">IAB98_04805</name>
</gene>
<evidence type="ECO:0000259" key="13">
    <source>
        <dbReference type="Pfam" id="PF00768"/>
    </source>
</evidence>
<keyword evidence="4" id="KW-0133">Cell shape</keyword>
<evidence type="ECO:0000256" key="12">
    <source>
        <dbReference type="SAM" id="SignalP"/>
    </source>
</evidence>
<keyword evidence="11" id="KW-0472">Membrane</keyword>
<dbReference type="GO" id="GO:0008360">
    <property type="term" value="P:regulation of cell shape"/>
    <property type="evidence" value="ECO:0007669"/>
    <property type="project" value="UniProtKB-KW"/>
</dbReference>
<evidence type="ECO:0000256" key="3">
    <source>
        <dbReference type="ARBA" id="ARBA00022801"/>
    </source>
</evidence>
<name>A0A9D1EJD1_9FIRM</name>
<keyword evidence="2 12" id="KW-0732">Signal</keyword>
<dbReference type="Proteomes" id="UP000886841">
    <property type="component" value="Unassembled WGS sequence"/>
</dbReference>
<keyword evidence="5" id="KW-0573">Peptidoglycan synthesis</keyword>
<dbReference type="SUPFAM" id="SSF56601">
    <property type="entry name" value="beta-lactamase/transpeptidase-like"/>
    <property type="match status" value="1"/>
</dbReference>
<evidence type="ECO:0000313" key="14">
    <source>
        <dbReference type="EMBL" id="HIR92722.1"/>
    </source>
</evidence>
<accession>A0A9D1EJD1</accession>
<dbReference type="InterPro" id="IPR001967">
    <property type="entry name" value="Peptidase_S11_N"/>
</dbReference>
<feature type="region of interest" description="Disordered" evidence="10">
    <location>
        <begin position="25"/>
        <end position="64"/>
    </location>
</feature>
<keyword evidence="11" id="KW-1133">Transmembrane helix</keyword>
<protein>
    <submittedName>
        <fullName evidence="14">D-alanyl-D-alanine carboxypeptidase</fullName>
    </submittedName>
</protein>
<dbReference type="PRINTS" id="PR00725">
    <property type="entry name" value="DADACBPTASE1"/>
</dbReference>
<dbReference type="InterPro" id="IPR018044">
    <property type="entry name" value="Peptidase_S11"/>
</dbReference>
<feature type="binding site" evidence="8">
    <location>
        <position position="280"/>
    </location>
    <ligand>
        <name>substrate</name>
    </ligand>
</feature>